<organism evidence="1">
    <name type="scientific">marine metagenome</name>
    <dbReference type="NCBI Taxonomy" id="408172"/>
    <lineage>
        <taxon>unclassified sequences</taxon>
        <taxon>metagenomes</taxon>
        <taxon>ecological metagenomes</taxon>
    </lineage>
</organism>
<accession>A0A382DKE2</accession>
<name>A0A382DKE2_9ZZZZ</name>
<evidence type="ECO:0000313" key="1">
    <source>
        <dbReference type="EMBL" id="SVB38502.1"/>
    </source>
</evidence>
<dbReference type="EMBL" id="UINC01039676">
    <property type="protein sequence ID" value="SVB38502.1"/>
    <property type="molecule type" value="Genomic_DNA"/>
</dbReference>
<reference evidence="1" key="1">
    <citation type="submission" date="2018-05" db="EMBL/GenBank/DDBJ databases">
        <authorList>
            <person name="Lanie J.A."/>
            <person name="Ng W.-L."/>
            <person name="Kazmierczak K.M."/>
            <person name="Andrzejewski T.M."/>
            <person name="Davidsen T.M."/>
            <person name="Wayne K.J."/>
            <person name="Tettelin H."/>
            <person name="Glass J.I."/>
            <person name="Rusch D."/>
            <person name="Podicherti R."/>
            <person name="Tsui H.-C.T."/>
            <person name="Winkler M.E."/>
        </authorList>
    </citation>
    <scope>NUCLEOTIDE SEQUENCE</scope>
</reference>
<gene>
    <name evidence="1" type="ORF">METZ01_LOCUS191356</name>
</gene>
<dbReference type="AlphaFoldDB" id="A0A382DKE2"/>
<protein>
    <submittedName>
        <fullName evidence="1">Uncharacterized protein</fullName>
    </submittedName>
</protein>
<proteinExistence type="predicted"/>
<sequence>MPKKKKRKKKQQEPFVDMIWMHHDLWNNSGRTREDIEEEVYGVTNTAGYKSINYPKGHPKNP</sequence>